<evidence type="ECO:0000313" key="2">
    <source>
        <dbReference type="EMBL" id="KAH9425978.1"/>
    </source>
</evidence>
<keyword evidence="1" id="KW-1133">Transmembrane helix</keyword>
<keyword evidence="3" id="KW-1185">Reference proteome</keyword>
<sequence>MGSPTELQVKLWKHLKIEIHASVAIFVTCVTILMNRTKKNYQIIEEHHKCSGQFLGKEMVK</sequence>
<proteinExistence type="predicted"/>
<accession>A0ABQ8JTM5</accession>
<name>A0ABQ8JTM5_DERPT</name>
<dbReference type="Proteomes" id="UP000887458">
    <property type="component" value="Unassembled WGS sequence"/>
</dbReference>
<evidence type="ECO:0000313" key="3">
    <source>
        <dbReference type="Proteomes" id="UP000887458"/>
    </source>
</evidence>
<reference evidence="2 3" key="2">
    <citation type="journal article" date="2022" name="Mol. Biol. Evol.">
        <title>Comparative Genomics Reveals Insights into the Divergent Evolution of Astigmatic Mites and Household Pest Adaptations.</title>
        <authorList>
            <person name="Xiong Q."/>
            <person name="Wan A.T."/>
            <person name="Liu X."/>
            <person name="Fung C.S."/>
            <person name="Xiao X."/>
            <person name="Malainual N."/>
            <person name="Hou J."/>
            <person name="Wang L."/>
            <person name="Wang M."/>
            <person name="Yang K.Y."/>
            <person name="Cui Y."/>
            <person name="Leung E.L."/>
            <person name="Nong W."/>
            <person name="Shin S.K."/>
            <person name="Au S.W."/>
            <person name="Jeong K.Y."/>
            <person name="Chew F.T."/>
            <person name="Hui J.H."/>
            <person name="Leung T.F."/>
            <person name="Tungtrongchitr A."/>
            <person name="Zhong N."/>
            <person name="Liu Z."/>
            <person name="Tsui S.K."/>
        </authorList>
    </citation>
    <scope>NUCLEOTIDE SEQUENCE [LARGE SCALE GENOMIC DNA]</scope>
    <source>
        <strain evidence="2">Derp</strain>
    </source>
</reference>
<keyword evidence="1" id="KW-0812">Transmembrane</keyword>
<protein>
    <submittedName>
        <fullName evidence="2">Uncharacterized protein</fullName>
    </submittedName>
</protein>
<feature type="transmembrane region" description="Helical" evidence="1">
    <location>
        <begin position="17"/>
        <end position="34"/>
    </location>
</feature>
<evidence type="ECO:0000256" key="1">
    <source>
        <dbReference type="SAM" id="Phobius"/>
    </source>
</evidence>
<gene>
    <name evidence="2" type="ORF">DERP_015303</name>
</gene>
<reference evidence="2 3" key="1">
    <citation type="journal article" date="2018" name="J. Allergy Clin. Immunol.">
        <title>High-quality assembly of Dermatophagoides pteronyssinus genome and transcriptome reveals a wide range of novel allergens.</title>
        <authorList>
            <person name="Liu X.Y."/>
            <person name="Yang K.Y."/>
            <person name="Wang M.Q."/>
            <person name="Kwok J.S."/>
            <person name="Zeng X."/>
            <person name="Yang Z."/>
            <person name="Xiao X.J."/>
            <person name="Lau C.P."/>
            <person name="Li Y."/>
            <person name="Huang Z.M."/>
            <person name="Ba J.G."/>
            <person name="Yim A.K."/>
            <person name="Ouyang C.Y."/>
            <person name="Ngai S.M."/>
            <person name="Chan T.F."/>
            <person name="Leung E.L."/>
            <person name="Liu L."/>
            <person name="Liu Z.G."/>
            <person name="Tsui S.K."/>
        </authorList>
    </citation>
    <scope>NUCLEOTIDE SEQUENCE [LARGE SCALE GENOMIC DNA]</scope>
    <source>
        <strain evidence="2">Derp</strain>
    </source>
</reference>
<organism evidence="2 3">
    <name type="scientific">Dermatophagoides pteronyssinus</name>
    <name type="common">European house dust mite</name>
    <dbReference type="NCBI Taxonomy" id="6956"/>
    <lineage>
        <taxon>Eukaryota</taxon>
        <taxon>Metazoa</taxon>
        <taxon>Ecdysozoa</taxon>
        <taxon>Arthropoda</taxon>
        <taxon>Chelicerata</taxon>
        <taxon>Arachnida</taxon>
        <taxon>Acari</taxon>
        <taxon>Acariformes</taxon>
        <taxon>Sarcoptiformes</taxon>
        <taxon>Astigmata</taxon>
        <taxon>Psoroptidia</taxon>
        <taxon>Analgoidea</taxon>
        <taxon>Pyroglyphidae</taxon>
        <taxon>Dermatophagoidinae</taxon>
        <taxon>Dermatophagoides</taxon>
    </lineage>
</organism>
<dbReference type="EMBL" id="NJHN03000014">
    <property type="protein sequence ID" value="KAH9425978.1"/>
    <property type="molecule type" value="Genomic_DNA"/>
</dbReference>
<comment type="caution">
    <text evidence="2">The sequence shown here is derived from an EMBL/GenBank/DDBJ whole genome shotgun (WGS) entry which is preliminary data.</text>
</comment>
<keyword evidence="1" id="KW-0472">Membrane</keyword>